<keyword evidence="1" id="KW-1133">Transmembrane helix</keyword>
<keyword evidence="1" id="KW-0812">Transmembrane</keyword>
<organism evidence="3 4">
    <name type="scientific">Candidatus Taylorbacteria bacterium RIFCSPLOWO2_12_FULL_43_20</name>
    <dbReference type="NCBI Taxonomy" id="1802332"/>
    <lineage>
        <taxon>Bacteria</taxon>
        <taxon>Candidatus Tayloriibacteriota</taxon>
    </lineage>
</organism>
<gene>
    <name evidence="3" type="ORF">A3G52_00195</name>
</gene>
<keyword evidence="1" id="KW-0472">Membrane</keyword>
<dbReference type="InterPro" id="IPR018911">
    <property type="entry name" value="Gmad2_Ig-like_dom"/>
</dbReference>
<feature type="domain" description="GerMN" evidence="2">
    <location>
        <begin position="223"/>
        <end position="314"/>
    </location>
</feature>
<dbReference type="Proteomes" id="UP000177269">
    <property type="component" value="Unassembled WGS sequence"/>
</dbReference>
<reference evidence="3 4" key="1">
    <citation type="journal article" date="2016" name="Nat. Commun.">
        <title>Thousands of microbial genomes shed light on interconnected biogeochemical processes in an aquifer system.</title>
        <authorList>
            <person name="Anantharaman K."/>
            <person name="Brown C.T."/>
            <person name="Hug L.A."/>
            <person name="Sharon I."/>
            <person name="Castelle C.J."/>
            <person name="Probst A.J."/>
            <person name="Thomas B.C."/>
            <person name="Singh A."/>
            <person name="Wilkins M.J."/>
            <person name="Karaoz U."/>
            <person name="Brodie E.L."/>
            <person name="Williams K.H."/>
            <person name="Hubbard S.S."/>
            <person name="Banfield J.F."/>
        </authorList>
    </citation>
    <scope>NUCLEOTIDE SEQUENCE [LARGE SCALE GENOMIC DNA]</scope>
</reference>
<comment type="caution">
    <text evidence="3">The sequence shown here is derived from an EMBL/GenBank/DDBJ whole genome shotgun (WGS) entry which is preliminary data.</text>
</comment>
<dbReference type="SMART" id="SM00909">
    <property type="entry name" value="Germane"/>
    <property type="match status" value="1"/>
</dbReference>
<evidence type="ECO:0000259" key="2">
    <source>
        <dbReference type="SMART" id="SM00909"/>
    </source>
</evidence>
<sequence length="315" mass="34580">MSKKVAISAIVIVVAVAIAIGIYQYDASKKEKISSFEECVDEGNLVMESYPRMCRTEDGRLFIEEIKDIVEDDVSFDGVIEVDNPKYNGTVSSPLDIRGKAKGTWFFEGSFSGRVVDSNGATISEFIAQAEGEWMTEELVPFSATAVFEAPLTDNGRVIFEKANPSGLPENQAEYSLPIKFKQNEESMVVEVYFSKDSQSGQQVECDEVFAVKRRVPKTAAPARAAIEELLTGPTENELSEGYFTSLNTGVKIQRLTIADGTAYIDFDESLDENVGGSCRVAAVRSQIAETLKQFQTVDSVVISINGRTEDILQP</sequence>
<accession>A0A1G2P1K6</accession>
<dbReference type="Pfam" id="PF10646">
    <property type="entry name" value="Germane"/>
    <property type="match status" value="1"/>
</dbReference>
<evidence type="ECO:0000313" key="3">
    <source>
        <dbReference type="EMBL" id="OHA42163.1"/>
    </source>
</evidence>
<dbReference type="InterPro" id="IPR019606">
    <property type="entry name" value="GerMN"/>
</dbReference>
<dbReference type="EMBL" id="MHSK01000017">
    <property type="protein sequence ID" value="OHA42163.1"/>
    <property type="molecule type" value="Genomic_DNA"/>
</dbReference>
<feature type="transmembrane region" description="Helical" evidence="1">
    <location>
        <begin position="6"/>
        <end position="25"/>
    </location>
</feature>
<evidence type="ECO:0000256" key="1">
    <source>
        <dbReference type="SAM" id="Phobius"/>
    </source>
</evidence>
<proteinExistence type="predicted"/>
<evidence type="ECO:0000313" key="4">
    <source>
        <dbReference type="Proteomes" id="UP000177269"/>
    </source>
</evidence>
<name>A0A1G2P1K6_9BACT</name>
<dbReference type="Pfam" id="PF10648">
    <property type="entry name" value="Gmad2"/>
    <property type="match status" value="1"/>
</dbReference>
<dbReference type="AlphaFoldDB" id="A0A1G2P1K6"/>
<protein>
    <recommendedName>
        <fullName evidence="2">GerMN domain-containing protein</fullName>
    </recommendedName>
</protein>